<dbReference type="EMBL" id="JAZHXI010000020">
    <property type="protein sequence ID" value="KAL2060899.1"/>
    <property type="molecule type" value="Genomic_DNA"/>
</dbReference>
<protein>
    <recommendedName>
        <fullName evidence="5">Acetylesterase</fullName>
    </recommendedName>
</protein>
<keyword evidence="4" id="KW-1185">Reference proteome</keyword>
<proteinExistence type="predicted"/>
<sequence>MQFLAFGFLAASAIVSAASEDSYRRGDAHSRSWIRYFDNLVTFGDSYTDESRLGYFINNNGTAPPPGLLLPASTSTPGGGITWGRWVSNYTGAKLYNYAVSGAVCDNNIISRYLGAINGPFPDVVYEVEAFVADTKFVNATTQKKFYEDRYDDNTVYSMWVGTNDLGNNAFLTDSSLHGSTIPDYVDCIFKRFDEIYMNGGRYFVLMNTAPLELSPLYGLPGKGGLTTSALYWPDKPANITEISYKMKEYTNLVNSIFKYRTPFEVKLAKRYPGASFAVFDVHSLLTEIYYNPTKYLSSPANVEGQYYLCVATTGGTNNCTTSSLSLDHFMWYDELHPSERVDQVIAKEFAKVVKGSSTYATYW</sequence>
<feature type="signal peptide" evidence="2">
    <location>
        <begin position="1"/>
        <end position="17"/>
    </location>
</feature>
<evidence type="ECO:0008006" key="5">
    <source>
        <dbReference type="Google" id="ProtNLM"/>
    </source>
</evidence>
<evidence type="ECO:0000256" key="2">
    <source>
        <dbReference type="SAM" id="SignalP"/>
    </source>
</evidence>
<dbReference type="InterPro" id="IPR051058">
    <property type="entry name" value="GDSL_Est/Lipase"/>
</dbReference>
<feature type="chain" id="PRO_5045325714" description="Acetylesterase" evidence="2">
    <location>
        <begin position="18"/>
        <end position="364"/>
    </location>
</feature>
<organism evidence="3 4">
    <name type="scientific">Oculimacula yallundae</name>
    <dbReference type="NCBI Taxonomy" id="86028"/>
    <lineage>
        <taxon>Eukaryota</taxon>
        <taxon>Fungi</taxon>
        <taxon>Dikarya</taxon>
        <taxon>Ascomycota</taxon>
        <taxon>Pezizomycotina</taxon>
        <taxon>Leotiomycetes</taxon>
        <taxon>Helotiales</taxon>
        <taxon>Ploettnerulaceae</taxon>
        <taxon>Oculimacula</taxon>
    </lineage>
</organism>
<keyword evidence="2" id="KW-0732">Signal</keyword>
<evidence type="ECO:0000313" key="3">
    <source>
        <dbReference type="EMBL" id="KAL2060899.1"/>
    </source>
</evidence>
<reference evidence="3 4" key="1">
    <citation type="journal article" date="2024" name="Commun. Biol.">
        <title>Comparative genomic analysis of thermophilic fungi reveals convergent evolutionary adaptations and gene losses.</title>
        <authorList>
            <person name="Steindorff A.S."/>
            <person name="Aguilar-Pontes M.V."/>
            <person name="Robinson A.J."/>
            <person name="Andreopoulos B."/>
            <person name="LaButti K."/>
            <person name="Kuo A."/>
            <person name="Mondo S."/>
            <person name="Riley R."/>
            <person name="Otillar R."/>
            <person name="Haridas S."/>
            <person name="Lipzen A."/>
            <person name="Grimwood J."/>
            <person name="Schmutz J."/>
            <person name="Clum A."/>
            <person name="Reid I.D."/>
            <person name="Moisan M.C."/>
            <person name="Butler G."/>
            <person name="Nguyen T.T.M."/>
            <person name="Dewar K."/>
            <person name="Conant G."/>
            <person name="Drula E."/>
            <person name="Henrissat B."/>
            <person name="Hansel C."/>
            <person name="Singer S."/>
            <person name="Hutchinson M.I."/>
            <person name="de Vries R.P."/>
            <person name="Natvig D.O."/>
            <person name="Powell A.J."/>
            <person name="Tsang A."/>
            <person name="Grigoriev I.V."/>
        </authorList>
    </citation>
    <scope>NUCLEOTIDE SEQUENCE [LARGE SCALE GENOMIC DNA]</scope>
    <source>
        <strain evidence="3 4">CBS 494.80</strain>
    </source>
</reference>
<evidence type="ECO:0000256" key="1">
    <source>
        <dbReference type="ARBA" id="ARBA00022801"/>
    </source>
</evidence>
<dbReference type="SUPFAM" id="SSF52266">
    <property type="entry name" value="SGNH hydrolase"/>
    <property type="match status" value="1"/>
</dbReference>
<gene>
    <name evidence="3" type="ORF">VTL71DRAFT_8951</name>
</gene>
<dbReference type="PANTHER" id="PTHR45648:SF22">
    <property type="entry name" value="GDSL LIPASE_ACYLHYDROLASE FAMILY PROTEIN (AFU_ORTHOLOGUE AFUA_4G14700)"/>
    <property type="match status" value="1"/>
</dbReference>
<dbReference type="PANTHER" id="PTHR45648">
    <property type="entry name" value="GDSL LIPASE/ACYLHYDROLASE FAMILY PROTEIN (AFU_ORTHOLOGUE AFUA_4G14700)"/>
    <property type="match status" value="1"/>
</dbReference>
<comment type="caution">
    <text evidence="3">The sequence shown here is derived from an EMBL/GenBank/DDBJ whole genome shotgun (WGS) entry which is preliminary data.</text>
</comment>
<keyword evidence="1" id="KW-0378">Hydrolase</keyword>
<evidence type="ECO:0000313" key="4">
    <source>
        <dbReference type="Proteomes" id="UP001595075"/>
    </source>
</evidence>
<dbReference type="Gene3D" id="3.40.50.1110">
    <property type="entry name" value="SGNH hydrolase"/>
    <property type="match status" value="1"/>
</dbReference>
<dbReference type="InterPro" id="IPR001087">
    <property type="entry name" value="GDSL"/>
</dbReference>
<dbReference type="Proteomes" id="UP001595075">
    <property type="component" value="Unassembled WGS sequence"/>
</dbReference>
<dbReference type="InterPro" id="IPR036514">
    <property type="entry name" value="SGNH_hydro_sf"/>
</dbReference>
<dbReference type="CDD" id="cd01846">
    <property type="entry name" value="fatty_acyltransferase_like"/>
    <property type="match status" value="1"/>
</dbReference>
<accession>A0ABR4BTC0</accession>
<name>A0ABR4BTC0_9HELO</name>
<dbReference type="Pfam" id="PF00657">
    <property type="entry name" value="Lipase_GDSL"/>
    <property type="match status" value="1"/>
</dbReference>